<gene>
    <name evidence="3" type="ORF">GCM10023169_01480</name>
</gene>
<accession>A0ABP8KSG4</accession>
<dbReference type="SUPFAM" id="SSF53474">
    <property type="entry name" value="alpha/beta-Hydrolases"/>
    <property type="match status" value="1"/>
</dbReference>
<evidence type="ECO:0000256" key="1">
    <source>
        <dbReference type="SAM" id="MobiDB-lite"/>
    </source>
</evidence>
<dbReference type="InterPro" id="IPR029058">
    <property type="entry name" value="AB_hydrolase_fold"/>
</dbReference>
<keyword evidence="4" id="KW-1185">Reference proteome</keyword>
<dbReference type="Gene3D" id="3.40.50.1820">
    <property type="entry name" value="alpha/beta hydrolase"/>
    <property type="match status" value="1"/>
</dbReference>
<reference evidence="4" key="1">
    <citation type="journal article" date="2019" name="Int. J. Syst. Evol. Microbiol.">
        <title>The Global Catalogue of Microorganisms (GCM) 10K type strain sequencing project: providing services to taxonomists for standard genome sequencing and annotation.</title>
        <authorList>
            <consortium name="The Broad Institute Genomics Platform"/>
            <consortium name="The Broad Institute Genome Sequencing Center for Infectious Disease"/>
            <person name="Wu L."/>
            <person name="Ma J."/>
        </authorList>
    </citation>
    <scope>NUCLEOTIDE SEQUENCE [LARGE SCALE GENOMIC DNA]</scope>
    <source>
        <strain evidence="4">JCM 17810</strain>
    </source>
</reference>
<organism evidence="3 4">
    <name type="scientific">Georgenia halophila</name>
    <dbReference type="NCBI Taxonomy" id="620889"/>
    <lineage>
        <taxon>Bacteria</taxon>
        <taxon>Bacillati</taxon>
        <taxon>Actinomycetota</taxon>
        <taxon>Actinomycetes</taxon>
        <taxon>Micrococcales</taxon>
        <taxon>Bogoriellaceae</taxon>
        <taxon>Georgenia</taxon>
    </lineage>
</organism>
<dbReference type="PANTHER" id="PTHR43194:SF2">
    <property type="entry name" value="PEROXISOMAL MEMBRANE PROTEIN LPX1"/>
    <property type="match status" value="1"/>
</dbReference>
<name>A0ABP8KSG4_9MICO</name>
<proteinExistence type="predicted"/>
<dbReference type="PANTHER" id="PTHR43194">
    <property type="entry name" value="HYDROLASE ALPHA/BETA FOLD FAMILY"/>
    <property type="match status" value="1"/>
</dbReference>
<evidence type="ECO:0000313" key="3">
    <source>
        <dbReference type="EMBL" id="GAA4415296.1"/>
    </source>
</evidence>
<dbReference type="Pfam" id="PF00561">
    <property type="entry name" value="Abhydrolase_1"/>
    <property type="match status" value="1"/>
</dbReference>
<dbReference type="Proteomes" id="UP001500622">
    <property type="component" value="Unassembled WGS sequence"/>
</dbReference>
<dbReference type="RefSeq" id="WP_345214575.1">
    <property type="nucleotide sequence ID" value="NZ_BAABGN010000001.1"/>
</dbReference>
<dbReference type="InterPro" id="IPR000073">
    <property type="entry name" value="AB_hydrolase_1"/>
</dbReference>
<sequence length="455" mass="49291">MPTSELHQWAQGWIDAVSYDAENAHIGRFSRLDIEIRTTEGERYVVEYDGGAVRARPAPDHLDAAAEDGGPGGSRTSSPVDRLVLRGSRAVWCELADPGATPRRHDLLALTKAAAGIEVVAGREVMIRHLRVLARLVDVAKAVTAGTEGGPRGTVAPAPDGEQLPDPAVAPVVENVVGRYLRLRSDGTEQRIYFEEAGPADGDAPVILALHTAGADSRQYRHLLADTDITSRYRVVAFDLPAHGRSLPPEGWWRREHLLTTDSYATLVRDVADALDLPRPVVLGCSMGGSLVLELARRDPDRWGGVVGLSGALSLEGRFQDWSLHPDVNAQQVVPTWTASLMSPHGPEQARREVWWIYSQGGPGVYRGDTYFYSEDLDLRETAGSIDTARCPVYLLTGEYDHACTPADTDAARAAIPGARGGVMPGVGHFPMAENYPVFRTYLLSVLDELAGGQE</sequence>
<feature type="region of interest" description="Disordered" evidence="1">
    <location>
        <begin position="56"/>
        <end position="80"/>
    </location>
</feature>
<dbReference type="EMBL" id="BAABGN010000001">
    <property type="protein sequence ID" value="GAA4415296.1"/>
    <property type="molecule type" value="Genomic_DNA"/>
</dbReference>
<feature type="domain" description="AB hydrolase-1" evidence="2">
    <location>
        <begin position="205"/>
        <end position="435"/>
    </location>
</feature>
<protein>
    <recommendedName>
        <fullName evidence="2">AB hydrolase-1 domain-containing protein</fullName>
    </recommendedName>
</protein>
<evidence type="ECO:0000313" key="4">
    <source>
        <dbReference type="Proteomes" id="UP001500622"/>
    </source>
</evidence>
<evidence type="ECO:0000259" key="2">
    <source>
        <dbReference type="Pfam" id="PF00561"/>
    </source>
</evidence>
<dbReference type="InterPro" id="IPR050228">
    <property type="entry name" value="Carboxylesterase_BioH"/>
</dbReference>
<comment type="caution">
    <text evidence="3">The sequence shown here is derived from an EMBL/GenBank/DDBJ whole genome shotgun (WGS) entry which is preliminary data.</text>
</comment>